<proteinExistence type="predicted"/>
<evidence type="ECO:0000313" key="6">
    <source>
        <dbReference type="EMBL" id="SDE12139.1"/>
    </source>
</evidence>
<dbReference type="STRING" id="58114.SAMN05216270_11346"/>
<accession>A0A1G7ABF9</accession>
<feature type="domain" description="HTH tetR-type" evidence="5">
    <location>
        <begin position="6"/>
        <end position="66"/>
    </location>
</feature>
<organism evidence="6 7">
    <name type="scientific">Glycomyces harbinensis</name>
    <dbReference type="NCBI Taxonomy" id="58114"/>
    <lineage>
        <taxon>Bacteria</taxon>
        <taxon>Bacillati</taxon>
        <taxon>Actinomycetota</taxon>
        <taxon>Actinomycetes</taxon>
        <taxon>Glycomycetales</taxon>
        <taxon>Glycomycetaceae</taxon>
        <taxon>Glycomyces</taxon>
    </lineage>
</organism>
<dbReference type="Gene3D" id="1.10.357.10">
    <property type="entry name" value="Tetracycline Repressor, domain 2"/>
    <property type="match status" value="1"/>
</dbReference>
<feature type="DNA-binding region" description="H-T-H motif" evidence="4">
    <location>
        <begin position="29"/>
        <end position="48"/>
    </location>
</feature>
<dbReference type="Proteomes" id="UP000198949">
    <property type="component" value="Unassembled WGS sequence"/>
</dbReference>
<dbReference type="InterPro" id="IPR023772">
    <property type="entry name" value="DNA-bd_HTH_TetR-type_CS"/>
</dbReference>
<dbReference type="EMBL" id="FNAD01000013">
    <property type="protein sequence ID" value="SDE12139.1"/>
    <property type="molecule type" value="Genomic_DNA"/>
</dbReference>
<evidence type="ECO:0000259" key="5">
    <source>
        <dbReference type="PROSITE" id="PS50977"/>
    </source>
</evidence>
<dbReference type="InterPro" id="IPR009057">
    <property type="entry name" value="Homeodomain-like_sf"/>
</dbReference>
<keyword evidence="1" id="KW-0805">Transcription regulation</keyword>
<dbReference type="PROSITE" id="PS50977">
    <property type="entry name" value="HTH_TETR_2"/>
    <property type="match status" value="1"/>
</dbReference>
<dbReference type="GO" id="GO:0003700">
    <property type="term" value="F:DNA-binding transcription factor activity"/>
    <property type="evidence" value="ECO:0007669"/>
    <property type="project" value="TreeGrafter"/>
</dbReference>
<dbReference type="GO" id="GO:0000976">
    <property type="term" value="F:transcription cis-regulatory region binding"/>
    <property type="evidence" value="ECO:0007669"/>
    <property type="project" value="TreeGrafter"/>
</dbReference>
<dbReference type="Pfam" id="PF00440">
    <property type="entry name" value="TetR_N"/>
    <property type="match status" value="1"/>
</dbReference>
<evidence type="ECO:0000256" key="3">
    <source>
        <dbReference type="ARBA" id="ARBA00023163"/>
    </source>
</evidence>
<dbReference type="PROSITE" id="PS01081">
    <property type="entry name" value="HTH_TETR_1"/>
    <property type="match status" value="1"/>
</dbReference>
<name>A0A1G7ABF9_9ACTN</name>
<dbReference type="AlphaFoldDB" id="A0A1G7ABF9"/>
<sequence>MTNRAEVTREAIVAAAVPVFGRYGYRKTTMDLLANAAGVSRPAVYQYFPGKDAVFRAVAASVSADLHAGAAAAGATGATTADRLYRLLAVKLDFAAGTVAADFRHELVQEAGTIAPDLIAASESAYAALVAALLNDAPELDLLGDAMTAEEAAVLLTDAMVGIARSTATADQMRERLRRLVDLAVRGLTSRPDLQNGAPR</sequence>
<dbReference type="PANTHER" id="PTHR30055:SF234">
    <property type="entry name" value="HTH-TYPE TRANSCRIPTIONAL REGULATOR BETI"/>
    <property type="match status" value="1"/>
</dbReference>
<dbReference type="PANTHER" id="PTHR30055">
    <property type="entry name" value="HTH-TYPE TRANSCRIPTIONAL REGULATOR RUTR"/>
    <property type="match status" value="1"/>
</dbReference>
<dbReference type="InterPro" id="IPR001647">
    <property type="entry name" value="HTH_TetR"/>
</dbReference>
<evidence type="ECO:0000256" key="1">
    <source>
        <dbReference type="ARBA" id="ARBA00023015"/>
    </source>
</evidence>
<evidence type="ECO:0000313" key="7">
    <source>
        <dbReference type="Proteomes" id="UP000198949"/>
    </source>
</evidence>
<dbReference type="OrthoDB" id="7186128at2"/>
<protein>
    <submittedName>
        <fullName evidence="6">Transcriptional regulator, TetR family</fullName>
    </submittedName>
</protein>
<dbReference type="PRINTS" id="PR00455">
    <property type="entry name" value="HTHTETR"/>
</dbReference>
<keyword evidence="2 4" id="KW-0238">DNA-binding</keyword>
<dbReference type="InterPro" id="IPR050109">
    <property type="entry name" value="HTH-type_TetR-like_transc_reg"/>
</dbReference>
<reference evidence="7" key="1">
    <citation type="submission" date="2016-10" db="EMBL/GenBank/DDBJ databases">
        <authorList>
            <person name="Varghese N."/>
            <person name="Submissions S."/>
        </authorList>
    </citation>
    <scope>NUCLEOTIDE SEQUENCE [LARGE SCALE GENOMIC DNA]</scope>
    <source>
        <strain evidence="7">CGMCC 4.3516</strain>
    </source>
</reference>
<keyword evidence="7" id="KW-1185">Reference proteome</keyword>
<dbReference type="SUPFAM" id="SSF46689">
    <property type="entry name" value="Homeodomain-like"/>
    <property type="match status" value="1"/>
</dbReference>
<keyword evidence="3" id="KW-0804">Transcription</keyword>
<evidence type="ECO:0000256" key="4">
    <source>
        <dbReference type="PROSITE-ProRule" id="PRU00335"/>
    </source>
</evidence>
<dbReference type="RefSeq" id="WP_091038964.1">
    <property type="nucleotide sequence ID" value="NZ_FNAD01000013.1"/>
</dbReference>
<gene>
    <name evidence="6" type="ORF">SAMN05216270_11346</name>
</gene>
<evidence type="ECO:0000256" key="2">
    <source>
        <dbReference type="ARBA" id="ARBA00023125"/>
    </source>
</evidence>